<gene>
    <name evidence="1" type="ORF">LTR37_014167</name>
</gene>
<name>A0ACC3MVN7_9PEZI</name>
<sequence length="372" mass="41379">MSLVSVHGAHNWVRISQSIQTRSPKQCRERFHQNLKPNLNHEPITPEEGVLIEQMVAEMGKRWAEIARRLRGRSDNAVKNWWNGGMNRRRRSNNQRRTMLEVRQPSNGAAPLQSQSMPSHQYGLPSGFPHMQHQCFNQPIYHPGQAHLPQPIKVPSNGPPLRSNGLVETPLPSPSAFSQMSADGAPSLVSDTSSTSARSPHNGTSPIELPPLSSARSERSQPSAPMAQLGVPGSFVHEPNFPMDMHRFGELAKQAHRPLEEPFMPHQQSFPQANHYLPSQPQHPSPFQHHNGQLPSSYTMSAPPPREPSGYYPVYHQMRHVLPVQLPSISSLPTLSTEGHVDPSLARCTPIPSAPTPEDSPRDKMSLSNLTH</sequence>
<proteinExistence type="predicted"/>
<keyword evidence="2" id="KW-1185">Reference proteome</keyword>
<dbReference type="Proteomes" id="UP001281147">
    <property type="component" value="Unassembled WGS sequence"/>
</dbReference>
<accession>A0ACC3MVN7</accession>
<evidence type="ECO:0000313" key="1">
    <source>
        <dbReference type="EMBL" id="KAK3703844.1"/>
    </source>
</evidence>
<comment type="caution">
    <text evidence="1">The sequence shown here is derived from an EMBL/GenBank/DDBJ whole genome shotgun (WGS) entry which is preliminary data.</text>
</comment>
<organism evidence="1 2">
    <name type="scientific">Vermiconidia calcicola</name>
    <dbReference type="NCBI Taxonomy" id="1690605"/>
    <lineage>
        <taxon>Eukaryota</taxon>
        <taxon>Fungi</taxon>
        <taxon>Dikarya</taxon>
        <taxon>Ascomycota</taxon>
        <taxon>Pezizomycotina</taxon>
        <taxon>Dothideomycetes</taxon>
        <taxon>Dothideomycetidae</taxon>
        <taxon>Mycosphaerellales</taxon>
        <taxon>Extremaceae</taxon>
        <taxon>Vermiconidia</taxon>
    </lineage>
</organism>
<protein>
    <submittedName>
        <fullName evidence="1">Uncharacterized protein</fullName>
    </submittedName>
</protein>
<evidence type="ECO:0000313" key="2">
    <source>
        <dbReference type="Proteomes" id="UP001281147"/>
    </source>
</evidence>
<dbReference type="EMBL" id="JAUTXU010000146">
    <property type="protein sequence ID" value="KAK3703844.1"/>
    <property type="molecule type" value="Genomic_DNA"/>
</dbReference>
<reference evidence="1" key="1">
    <citation type="submission" date="2023-07" db="EMBL/GenBank/DDBJ databases">
        <title>Black Yeasts Isolated from many extreme environments.</title>
        <authorList>
            <person name="Coleine C."/>
            <person name="Stajich J.E."/>
            <person name="Selbmann L."/>
        </authorList>
    </citation>
    <scope>NUCLEOTIDE SEQUENCE</scope>
    <source>
        <strain evidence="1">CCFEE 5714</strain>
    </source>
</reference>